<sequence length="72" mass="8183">MSSCFYNRIINPGPCLNLSCFGDLCPQRGRLNGLDQAEKAEKVLMRKIQNSKENMALIMASFICLRRAKQFV</sequence>
<dbReference type="EMBL" id="OX395128">
    <property type="protein sequence ID" value="CAI5769236.1"/>
    <property type="molecule type" value="Genomic_DNA"/>
</dbReference>
<organism evidence="1 2">
    <name type="scientific">Podarcis lilfordi</name>
    <name type="common">Lilford's wall lizard</name>
    <dbReference type="NCBI Taxonomy" id="74358"/>
    <lineage>
        <taxon>Eukaryota</taxon>
        <taxon>Metazoa</taxon>
        <taxon>Chordata</taxon>
        <taxon>Craniata</taxon>
        <taxon>Vertebrata</taxon>
        <taxon>Euteleostomi</taxon>
        <taxon>Lepidosauria</taxon>
        <taxon>Squamata</taxon>
        <taxon>Bifurcata</taxon>
        <taxon>Unidentata</taxon>
        <taxon>Episquamata</taxon>
        <taxon>Laterata</taxon>
        <taxon>Lacertibaenia</taxon>
        <taxon>Lacertidae</taxon>
        <taxon>Podarcis</taxon>
    </lineage>
</organism>
<protein>
    <submittedName>
        <fullName evidence="1">Uncharacterized protein</fullName>
    </submittedName>
</protein>
<name>A0AA35JZW1_9SAUR</name>
<accession>A0AA35JZW1</accession>
<gene>
    <name evidence="1" type="ORF">PODLI_1B009984</name>
</gene>
<evidence type="ECO:0000313" key="1">
    <source>
        <dbReference type="EMBL" id="CAI5769236.1"/>
    </source>
</evidence>
<dbReference type="Proteomes" id="UP001178461">
    <property type="component" value="Chromosome 3"/>
</dbReference>
<evidence type="ECO:0000313" key="2">
    <source>
        <dbReference type="Proteomes" id="UP001178461"/>
    </source>
</evidence>
<dbReference type="AlphaFoldDB" id="A0AA35JZW1"/>
<proteinExistence type="predicted"/>
<keyword evidence="2" id="KW-1185">Reference proteome</keyword>
<reference evidence="1" key="1">
    <citation type="submission" date="2022-12" db="EMBL/GenBank/DDBJ databases">
        <authorList>
            <person name="Alioto T."/>
            <person name="Alioto T."/>
            <person name="Gomez Garrido J."/>
        </authorList>
    </citation>
    <scope>NUCLEOTIDE SEQUENCE</scope>
</reference>